<dbReference type="SUPFAM" id="SSF101744">
    <property type="entry name" value="Rof/RNase P subunit-like"/>
    <property type="match status" value="1"/>
</dbReference>
<dbReference type="PANTHER" id="PTHR13348">
    <property type="entry name" value="RIBONUCLEASE P SUBUNIT P29"/>
    <property type="match status" value="1"/>
</dbReference>
<dbReference type="AlphaFoldDB" id="A0A8B8EPZ5"/>
<comment type="similarity">
    <text evidence="3">Belongs to the eukaryotic/archaeal RNase P protein component 1 family.</text>
</comment>
<evidence type="ECO:0000313" key="6">
    <source>
        <dbReference type="Proteomes" id="UP000694844"/>
    </source>
</evidence>
<sequence>MDGGDNIYVKVDMYSPLNPEITEEARKFGLQAVKDDFVTNFLISTLPEKRIRQGELENLEYFKQNLDNKRTRKRTPKNFNRKSLTSRERRKLKLFDIPKEGHKFETYLPMHELWKEYMRETLGLTDKTKTFDQYNCESILKADFHGCFLTVSKSCCPSYIATTGIVIMETKNTFKIITKQNQVKCIPKRNSVFMFEIDGHYLTLYGNNFCCQPVLRSTHKFKPKKYVAL</sequence>
<dbReference type="InterPro" id="IPR002730">
    <property type="entry name" value="Rpp29/RNP1"/>
</dbReference>
<proteinExistence type="inferred from homology"/>
<evidence type="ECO:0000256" key="3">
    <source>
        <dbReference type="ARBA" id="ARBA00006181"/>
    </source>
</evidence>
<name>A0A8B8EPZ5_CRAVI</name>
<dbReference type="GO" id="GO:0000172">
    <property type="term" value="C:ribonuclease MRP complex"/>
    <property type="evidence" value="ECO:0007669"/>
    <property type="project" value="InterPro"/>
</dbReference>
<dbReference type="SMART" id="SM00538">
    <property type="entry name" value="POP4"/>
    <property type="match status" value="1"/>
</dbReference>
<reference evidence="7" key="1">
    <citation type="submission" date="2025-08" db="UniProtKB">
        <authorList>
            <consortium name="RefSeq"/>
        </authorList>
    </citation>
    <scope>IDENTIFICATION</scope>
    <source>
        <tissue evidence="7">Whole sample</tissue>
    </source>
</reference>
<evidence type="ECO:0000313" key="7">
    <source>
        <dbReference type="RefSeq" id="XP_022342004.1"/>
    </source>
</evidence>
<dbReference type="GeneID" id="111135868"/>
<dbReference type="Proteomes" id="UP000694844">
    <property type="component" value="Chromosome 5"/>
</dbReference>
<protein>
    <recommendedName>
        <fullName evidence="4">Ribonuclease P protein subunit p29</fullName>
    </recommendedName>
</protein>
<dbReference type="KEGG" id="cvn:111135868"/>
<evidence type="ECO:0000256" key="5">
    <source>
        <dbReference type="ARBA" id="ARBA00046486"/>
    </source>
</evidence>
<keyword evidence="6" id="KW-1185">Reference proteome</keyword>
<dbReference type="GO" id="GO:0005634">
    <property type="term" value="C:nucleus"/>
    <property type="evidence" value="ECO:0007669"/>
    <property type="project" value="UniProtKB-SubCell"/>
</dbReference>
<dbReference type="OrthoDB" id="124041at2759"/>
<gene>
    <name evidence="7" type="primary">LOC111135868</name>
</gene>
<organism evidence="6 7">
    <name type="scientific">Crassostrea virginica</name>
    <name type="common">Eastern oyster</name>
    <dbReference type="NCBI Taxonomy" id="6565"/>
    <lineage>
        <taxon>Eukaryota</taxon>
        <taxon>Metazoa</taxon>
        <taxon>Spiralia</taxon>
        <taxon>Lophotrochozoa</taxon>
        <taxon>Mollusca</taxon>
        <taxon>Bivalvia</taxon>
        <taxon>Autobranchia</taxon>
        <taxon>Pteriomorphia</taxon>
        <taxon>Ostreida</taxon>
        <taxon>Ostreoidea</taxon>
        <taxon>Ostreidae</taxon>
        <taxon>Crassostrea</taxon>
    </lineage>
</organism>
<dbReference type="InterPro" id="IPR016848">
    <property type="entry name" value="RNase_P/MRP_Rpp29-subunit"/>
</dbReference>
<dbReference type="RefSeq" id="XP_022342004.1">
    <property type="nucleotide sequence ID" value="XM_022486296.1"/>
</dbReference>
<dbReference type="GO" id="GO:0033204">
    <property type="term" value="F:ribonuclease P RNA binding"/>
    <property type="evidence" value="ECO:0007669"/>
    <property type="project" value="InterPro"/>
</dbReference>
<dbReference type="Gene3D" id="2.30.30.210">
    <property type="entry name" value="Ribonuclease P/MRP, subunit p29"/>
    <property type="match status" value="1"/>
</dbReference>
<dbReference type="GO" id="GO:0030677">
    <property type="term" value="C:ribonuclease P complex"/>
    <property type="evidence" value="ECO:0007669"/>
    <property type="project" value="InterPro"/>
</dbReference>
<dbReference type="Pfam" id="PF01868">
    <property type="entry name" value="RNase_P-MRP_p29"/>
    <property type="match status" value="1"/>
</dbReference>
<evidence type="ECO:0000256" key="1">
    <source>
        <dbReference type="ARBA" id="ARBA00002435"/>
    </source>
</evidence>
<dbReference type="InterPro" id="IPR036980">
    <property type="entry name" value="RNase_P/MRP_Rpp29_sf"/>
</dbReference>
<dbReference type="GO" id="GO:0006364">
    <property type="term" value="P:rRNA processing"/>
    <property type="evidence" value="ECO:0007669"/>
    <property type="project" value="TreeGrafter"/>
</dbReference>
<comment type="function">
    <text evidence="1">Component of ribonuclease P, a ribonucleoprotein complex that generates mature tRNA molecules by cleaving their 5'-ends.</text>
</comment>
<evidence type="ECO:0000256" key="2">
    <source>
        <dbReference type="ARBA" id="ARBA00004123"/>
    </source>
</evidence>
<evidence type="ECO:0000256" key="4">
    <source>
        <dbReference type="ARBA" id="ARBA00016225"/>
    </source>
</evidence>
<dbReference type="InterPro" id="IPR023534">
    <property type="entry name" value="Rof/RNase_P-like"/>
</dbReference>
<dbReference type="PANTHER" id="PTHR13348:SF0">
    <property type="entry name" value="RIBONUCLEASE P PROTEIN SUBUNIT P29"/>
    <property type="match status" value="1"/>
</dbReference>
<accession>A0A8B8EPZ5</accession>
<comment type="subunit">
    <text evidence="5">Component of nuclear RNase P and RNase MRP ribonucleoproteins. RNase P consists of a catalytic RNA moiety and 10 different protein chains; POP1, POP4, POP5, POP7, RPP14, RPP21, RPP25, RPP30, RPP38 and RPP40. Within the RNase P complex, POP1, POP7 and RPP25 form the 'finger' subcomplex, POP5, RPP14, RPP40 and homodimeric RPP30 form the 'palm' subcomplex, and RPP21, POP4 and RPP38 form the 'wrist' subcomplex. All subunits of the RNase P complex interact with the catalytic RNA. Several subunits of RNase P are also part of the RNase MRP complex. RNase MRP consists of a catalytic RNA moiety and about 8 protein subunits; POP1, POP7, RPP25, RPP30, RPP38, RPP40 and possibly also POP4 and POP5.</text>
</comment>
<comment type="subcellular location">
    <subcellularLocation>
        <location evidence="2">Nucleus</location>
    </subcellularLocation>
</comment>
<dbReference type="GO" id="GO:0001682">
    <property type="term" value="P:tRNA 5'-leader removal"/>
    <property type="evidence" value="ECO:0007669"/>
    <property type="project" value="InterPro"/>
</dbReference>